<evidence type="ECO:0000259" key="10">
    <source>
        <dbReference type="PROSITE" id="PS51447"/>
    </source>
</evidence>
<dbReference type="GO" id="GO:0000287">
    <property type="term" value="F:magnesium ion binding"/>
    <property type="evidence" value="ECO:0007669"/>
    <property type="project" value="InterPro"/>
</dbReference>
<evidence type="ECO:0000256" key="7">
    <source>
        <dbReference type="ARBA" id="ARBA00022842"/>
    </source>
</evidence>
<evidence type="ECO:0000256" key="4">
    <source>
        <dbReference type="ARBA" id="ARBA00022723"/>
    </source>
</evidence>
<feature type="domain" description="B5" evidence="11">
    <location>
        <begin position="265"/>
        <end position="349"/>
    </location>
</feature>
<dbReference type="InterPro" id="IPR045060">
    <property type="entry name" value="Phe-tRNA-ligase_IIc_bsu"/>
</dbReference>
<dbReference type="InterPro" id="IPR005121">
    <property type="entry name" value="Fdx_antiC-bd"/>
</dbReference>
<dbReference type="CDD" id="cd00769">
    <property type="entry name" value="PheRS_beta_core"/>
    <property type="match status" value="1"/>
</dbReference>
<dbReference type="Pfam" id="PF17759">
    <property type="entry name" value="tRNA_synthFbeta"/>
    <property type="match status" value="1"/>
</dbReference>
<dbReference type="GO" id="GO:0005524">
    <property type="term" value="F:ATP binding"/>
    <property type="evidence" value="ECO:0007669"/>
    <property type="project" value="UniProtKB-KW"/>
</dbReference>
<dbReference type="Pfam" id="PF03147">
    <property type="entry name" value="FDX-ACB"/>
    <property type="match status" value="1"/>
</dbReference>
<proteinExistence type="predicted"/>
<keyword evidence="12" id="KW-0150">Chloroplast</keyword>
<evidence type="ECO:0000259" key="11">
    <source>
        <dbReference type="PROSITE" id="PS51483"/>
    </source>
</evidence>
<keyword evidence="9 12" id="KW-0030">Aminoacyl-tRNA synthetase</keyword>
<dbReference type="EC" id="6.1.1.20" evidence="2"/>
<dbReference type="InterPro" id="IPR041616">
    <property type="entry name" value="PheRS_beta_core"/>
</dbReference>
<dbReference type="InterPro" id="IPR009061">
    <property type="entry name" value="DNA-bd_dom_put_sf"/>
</dbReference>
<dbReference type="GO" id="GO:0004826">
    <property type="term" value="F:phenylalanine-tRNA ligase activity"/>
    <property type="evidence" value="ECO:0007669"/>
    <property type="project" value="UniProtKB-EC"/>
</dbReference>
<keyword evidence="5" id="KW-0547">Nucleotide-binding</keyword>
<dbReference type="PROSITE" id="PS51447">
    <property type="entry name" value="FDX_ACB"/>
    <property type="match status" value="1"/>
</dbReference>
<evidence type="ECO:0000256" key="8">
    <source>
        <dbReference type="ARBA" id="ARBA00022917"/>
    </source>
</evidence>
<comment type="cofactor">
    <cofactor evidence="1">
        <name>Mg(2+)</name>
        <dbReference type="ChEBI" id="CHEBI:18420"/>
    </cofactor>
</comment>
<accession>M4ITP1</accession>
<evidence type="ECO:0000313" key="12">
    <source>
        <dbReference type="EMBL" id="AGA63786.1"/>
    </source>
</evidence>
<dbReference type="Pfam" id="PF03484">
    <property type="entry name" value="B5"/>
    <property type="match status" value="1"/>
</dbReference>
<dbReference type="Gene3D" id="3.30.56.10">
    <property type="match status" value="2"/>
</dbReference>
<dbReference type="GeneID" id="15329135"/>
<feature type="domain" description="FDX-ACB" evidence="10">
    <location>
        <begin position="579"/>
        <end position="670"/>
    </location>
</feature>
<dbReference type="InterPro" id="IPR045864">
    <property type="entry name" value="aa-tRNA-synth_II/BPL/LPL"/>
</dbReference>
<dbReference type="InterPro" id="IPR005147">
    <property type="entry name" value="tRNA_synthase_B5-dom"/>
</dbReference>
<geneLocation type="chloroplast" evidence="12"/>
<dbReference type="AlphaFoldDB" id="M4ITP1"/>
<keyword evidence="6" id="KW-0067">ATP-binding</keyword>
<protein>
    <recommendedName>
        <fullName evidence="2">phenylalanine--tRNA ligase</fullName>
        <ecNumber evidence="2">6.1.1.20</ecNumber>
    </recommendedName>
</protein>
<dbReference type="PANTHER" id="PTHR10947">
    <property type="entry name" value="PHENYLALANYL-TRNA SYNTHETASE BETA CHAIN AND LEUCINE-RICH REPEAT-CONTAINING PROTEIN 47"/>
    <property type="match status" value="1"/>
</dbReference>
<evidence type="ECO:0000256" key="2">
    <source>
        <dbReference type="ARBA" id="ARBA00012814"/>
    </source>
</evidence>
<gene>
    <name evidence="12" type="primary">syfB</name>
</gene>
<name>M4ITP1_CALTB</name>
<reference evidence="12" key="1">
    <citation type="journal article" date="2013" name="PLoS ONE">
        <title>Evolution of red algal plastid genomes: ancient architectures, introns, horizontal gene transfer, and taxonomic utility of plastid markers.</title>
        <authorList>
            <person name="Janouskovec J."/>
            <person name="Liu S.-L."/>
            <person name="Martone P.T."/>
            <person name="Carre W."/>
            <person name="Leblanc C."/>
            <person name="Collen J."/>
            <person name="Keeling P.J."/>
        </authorList>
    </citation>
    <scope>NUCLEOTIDE SEQUENCE</scope>
</reference>
<dbReference type="InterPro" id="IPR036690">
    <property type="entry name" value="Fdx_antiC-bd_sf"/>
</dbReference>
<dbReference type="GO" id="GO:0003723">
    <property type="term" value="F:RNA binding"/>
    <property type="evidence" value="ECO:0007669"/>
    <property type="project" value="InterPro"/>
</dbReference>
<dbReference type="SMART" id="SM00896">
    <property type="entry name" value="FDX-ACB"/>
    <property type="match status" value="1"/>
</dbReference>
<keyword evidence="7" id="KW-0460">Magnesium</keyword>
<dbReference type="SUPFAM" id="SSF46955">
    <property type="entry name" value="Putative DNA-binding domain"/>
    <property type="match status" value="2"/>
</dbReference>
<keyword evidence="12" id="KW-0934">Plastid</keyword>
<dbReference type="GO" id="GO:0009328">
    <property type="term" value="C:phenylalanine-tRNA ligase complex"/>
    <property type="evidence" value="ECO:0007669"/>
    <property type="project" value="TreeGrafter"/>
</dbReference>
<dbReference type="Gene3D" id="3.30.930.10">
    <property type="entry name" value="Bira Bifunctional Protein, Domain 2"/>
    <property type="match status" value="1"/>
</dbReference>
<evidence type="ECO:0000256" key="5">
    <source>
        <dbReference type="ARBA" id="ARBA00022741"/>
    </source>
</evidence>
<evidence type="ECO:0000256" key="1">
    <source>
        <dbReference type="ARBA" id="ARBA00001946"/>
    </source>
</evidence>
<keyword evidence="3" id="KW-0436">Ligase</keyword>
<dbReference type="EMBL" id="KC153978">
    <property type="protein sequence ID" value="AGA63786.1"/>
    <property type="molecule type" value="Genomic_DNA"/>
</dbReference>
<dbReference type="PROSITE" id="PS51483">
    <property type="entry name" value="B5"/>
    <property type="match status" value="1"/>
</dbReference>
<keyword evidence="4" id="KW-0479">Metal-binding</keyword>
<dbReference type="RefSeq" id="YP_007878175.1">
    <property type="nucleotide sequence ID" value="NC_021075.1"/>
</dbReference>
<dbReference type="GO" id="GO:0006432">
    <property type="term" value="P:phenylalanyl-tRNA aminoacylation"/>
    <property type="evidence" value="ECO:0007669"/>
    <property type="project" value="InterPro"/>
</dbReference>
<dbReference type="Gene3D" id="3.30.70.380">
    <property type="entry name" value="Ferrodoxin-fold anticodon-binding domain"/>
    <property type="match status" value="1"/>
</dbReference>
<dbReference type="PANTHER" id="PTHR10947:SF0">
    <property type="entry name" value="PHENYLALANINE--TRNA LIGASE BETA SUBUNIT"/>
    <property type="match status" value="1"/>
</dbReference>
<sequence length="670" mass="78956">MKISWNCLNQLIDLKNINHLEVIHKLTLAGFEIENIIKNKNINDIIFDLNITANRQDINSLIDIAIEISAIIEIPLKINYATQSTYTKNKLEVIQIAENQKFDYFNKISFCIIQNKNPKFNYQSVSNYLIAYDLKPRNYILDIIHFVNIKWGQKMKIYTTDSCNKKNITNFHFSLQSNNVYYNLSTNNKSLDNKSLIEINNENIQHYHDLETIILMTYEKKNHNIKTINSICDQYLLQAYKEIFYLLDQDNIINPIIYIKNNNTKKIKPIICRIDKINNVLGPSTINHKKQALSNDKIIKILQQLNFQVTNKQNQLQIHVPQTRIRDIQKEIDIIEEIGRIYGFDTFRDTLPFFNTKSQLSERISVKQKIRKILRSIGLHEVINYSIYNQAHTNHIALVNPLNKDQTILRTNLINNLIISKVYNSSQSNHLFEVFEIGKIFLKNLHSSQYNEYSHIAGLLGNAGFNRFTWNHNAYELNWFQAKGHLEDLFERINAEITWSKYAQPNYITQNMQKYTHPKRTIYMLRNKKVIGVFSQLNNRIAQSLSGSYKIYFFEINLDQLIKTIKTTKHLKYIYTTYSQYPKVIRDITIKIDNHISMQYIKNIVSTIKKNNNKFLESVIILNEYCNTQDMKTISLRTTYRSKHTTLTNEDIKILDNIFKQSLSFALKKI</sequence>
<evidence type="ECO:0000256" key="3">
    <source>
        <dbReference type="ARBA" id="ARBA00022598"/>
    </source>
</evidence>
<evidence type="ECO:0000256" key="9">
    <source>
        <dbReference type="ARBA" id="ARBA00023146"/>
    </source>
</evidence>
<organism evidence="12">
    <name type="scientific">Calliarthron tuberculosum</name>
    <name type="common">Coralline red alga</name>
    <name type="synonym">Corallina tuberculosa</name>
    <dbReference type="NCBI Taxonomy" id="48942"/>
    <lineage>
        <taxon>Eukaryota</taxon>
        <taxon>Rhodophyta</taxon>
        <taxon>Florideophyceae</taxon>
        <taxon>Corallinophycidae</taxon>
        <taxon>Corallinales</taxon>
        <taxon>Corallinaceae</taxon>
        <taxon>Corallinoideae</taxon>
        <taxon>Calliarthron</taxon>
    </lineage>
</organism>
<dbReference type="SMART" id="SM00874">
    <property type="entry name" value="B5"/>
    <property type="match status" value="1"/>
</dbReference>
<dbReference type="SUPFAM" id="SSF54991">
    <property type="entry name" value="Anticodon-binding domain of PheRS"/>
    <property type="match status" value="1"/>
</dbReference>
<evidence type="ECO:0000256" key="6">
    <source>
        <dbReference type="ARBA" id="ARBA00022840"/>
    </source>
</evidence>
<dbReference type="SUPFAM" id="SSF55681">
    <property type="entry name" value="Class II aaRS and biotin synthetases"/>
    <property type="match status" value="1"/>
</dbReference>
<keyword evidence="8" id="KW-0648">Protein biosynthesis</keyword>